<evidence type="ECO:0000313" key="3">
    <source>
        <dbReference type="Proteomes" id="UP000593571"/>
    </source>
</evidence>
<keyword evidence="3" id="KW-1185">Reference proteome</keyword>
<sequence length="149" mass="16173">MGHKVTARPWPEGRGYGMGSGGESKKSEIRTLGGSEGQGPAKLSDVVHSSFTMVGCWGLDKQGTLWPLSSSFSGEPQMGLLSASNHPTPSWEIIRFYIISYYEIIINLFKPKGNVKTADQTLAEYQKTKGLAFISFLQIFAANIGFHGG</sequence>
<evidence type="ECO:0000313" key="2">
    <source>
        <dbReference type="EMBL" id="KAF6485447.1"/>
    </source>
</evidence>
<gene>
    <name evidence="2" type="ORF">HJG63_010645</name>
</gene>
<accession>A0A7J8ILI5</accession>
<feature type="region of interest" description="Disordered" evidence="1">
    <location>
        <begin position="1"/>
        <end position="40"/>
    </location>
</feature>
<evidence type="ECO:0000256" key="1">
    <source>
        <dbReference type="SAM" id="MobiDB-lite"/>
    </source>
</evidence>
<dbReference type="EMBL" id="JACASE010000003">
    <property type="protein sequence ID" value="KAF6485447.1"/>
    <property type="molecule type" value="Genomic_DNA"/>
</dbReference>
<proteinExistence type="predicted"/>
<organism evidence="2 3">
    <name type="scientific">Rousettus aegyptiacus</name>
    <name type="common">Egyptian fruit bat</name>
    <name type="synonym">Pteropus aegyptiacus</name>
    <dbReference type="NCBI Taxonomy" id="9407"/>
    <lineage>
        <taxon>Eukaryota</taxon>
        <taxon>Metazoa</taxon>
        <taxon>Chordata</taxon>
        <taxon>Craniata</taxon>
        <taxon>Vertebrata</taxon>
        <taxon>Euteleostomi</taxon>
        <taxon>Mammalia</taxon>
        <taxon>Eutheria</taxon>
        <taxon>Laurasiatheria</taxon>
        <taxon>Chiroptera</taxon>
        <taxon>Yinpterochiroptera</taxon>
        <taxon>Pteropodoidea</taxon>
        <taxon>Pteropodidae</taxon>
        <taxon>Rousettinae</taxon>
        <taxon>Rousettus</taxon>
    </lineage>
</organism>
<name>A0A7J8ILI5_ROUAE</name>
<protein>
    <submittedName>
        <fullName evidence="2">Uncharacterized protein</fullName>
    </submittedName>
</protein>
<reference evidence="2 3" key="1">
    <citation type="journal article" date="2020" name="Nature">
        <title>Six reference-quality genomes reveal evolution of bat adaptations.</title>
        <authorList>
            <person name="Jebb D."/>
            <person name="Huang Z."/>
            <person name="Pippel M."/>
            <person name="Hughes G.M."/>
            <person name="Lavrichenko K."/>
            <person name="Devanna P."/>
            <person name="Winkler S."/>
            <person name="Jermiin L.S."/>
            <person name="Skirmuntt E.C."/>
            <person name="Katzourakis A."/>
            <person name="Burkitt-Gray L."/>
            <person name="Ray D.A."/>
            <person name="Sullivan K.A.M."/>
            <person name="Roscito J.G."/>
            <person name="Kirilenko B.M."/>
            <person name="Davalos L.M."/>
            <person name="Corthals A.P."/>
            <person name="Power M.L."/>
            <person name="Jones G."/>
            <person name="Ransome R.D."/>
            <person name="Dechmann D.K.N."/>
            <person name="Locatelli A.G."/>
            <person name="Puechmaille S.J."/>
            <person name="Fedrigo O."/>
            <person name="Jarvis E.D."/>
            <person name="Hiller M."/>
            <person name="Vernes S.C."/>
            <person name="Myers E.W."/>
            <person name="Teeling E.C."/>
        </authorList>
    </citation>
    <scope>NUCLEOTIDE SEQUENCE [LARGE SCALE GENOMIC DNA]</scope>
    <source>
        <strain evidence="2">MRouAeg1</strain>
        <tissue evidence="2">Muscle</tissue>
    </source>
</reference>
<dbReference type="AlphaFoldDB" id="A0A7J8ILI5"/>
<dbReference type="Proteomes" id="UP000593571">
    <property type="component" value="Unassembled WGS sequence"/>
</dbReference>
<comment type="caution">
    <text evidence="2">The sequence shown here is derived from an EMBL/GenBank/DDBJ whole genome shotgun (WGS) entry which is preliminary data.</text>
</comment>